<reference evidence="2" key="2">
    <citation type="submission" date="2020-09" db="EMBL/GenBank/DDBJ databases">
        <authorList>
            <person name="Sun Q."/>
            <person name="Zhou Y."/>
        </authorList>
    </citation>
    <scope>NUCLEOTIDE SEQUENCE</scope>
    <source>
        <strain evidence="2">CGMCC 1.15725</strain>
    </source>
</reference>
<dbReference type="AlphaFoldDB" id="A0A8J2YSR1"/>
<feature type="region of interest" description="Disordered" evidence="1">
    <location>
        <begin position="21"/>
        <end position="48"/>
    </location>
</feature>
<accession>A0A8J2YSR1</accession>
<dbReference type="EMBL" id="BMJQ01000004">
    <property type="protein sequence ID" value="GGF12780.1"/>
    <property type="molecule type" value="Genomic_DNA"/>
</dbReference>
<protein>
    <submittedName>
        <fullName evidence="2">Uncharacterized protein</fullName>
    </submittedName>
</protein>
<organism evidence="2 3">
    <name type="scientific">Aliidongia dinghuensis</name>
    <dbReference type="NCBI Taxonomy" id="1867774"/>
    <lineage>
        <taxon>Bacteria</taxon>
        <taxon>Pseudomonadati</taxon>
        <taxon>Pseudomonadota</taxon>
        <taxon>Alphaproteobacteria</taxon>
        <taxon>Rhodospirillales</taxon>
        <taxon>Dongiaceae</taxon>
        <taxon>Aliidongia</taxon>
    </lineage>
</organism>
<evidence type="ECO:0000313" key="2">
    <source>
        <dbReference type="EMBL" id="GGF12780.1"/>
    </source>
</evidence>
<dbReference type="Proteomes" id="UP000646365">
    <property type="component" value="Unassembled WGS sequence"/>
</dbReference>
<sequence>MPPGHFFYPIARLTIIEQMEGPCGASPIPRRTGSTGSRKKTSPRREQIGVDLKDQFEERTAVVMTLDAVER</sequence>
<gene>
    <name evidence="2" type="ORF">GCM10011611_18040</name>
</gene>
<dbReference type="RefSeq" id="WP_189044794.1">
    <property type="nucleotide sequence ID" value="NZ_BMJQ01000004.1"/>
</dbReference>
<keyword evidence="3" id="KW-1185">Reference proteome</keyword>
<evidence type="ECO:0000256" key="1">
    <source>
        <dbReference type="SAM" id="MobiDB-lite"/>
    </source>
</evidence>
<proteinExistence type="predicted"/>
<name>A0A8J2YSR1_9PROT</name>
<comment type="caution">
    <text evidence="2">The sequence shown here is derived from an EMBL/GenBank/DDBJ whole genome shotgun (WGS) entry which is preliminary data.</text>
</comment>
<reference evidence="2" key="1">
    <citation type="journal article" date="2014" name="Int. J. Syst. Evol. Microbiol.">
        <title>Complete genome sequence of Corynebacterium casei LMG S-19264T (=DSM 44701T), isolated from a smear-ripened cheese.</title>
        <authorList>
            <consortium name="US DOE Joint Genome Institute (JGI-PGF)"/>
            <person name="Walter F."/>
            <person name="Albersmeier A."/>
            <person name="Kalinowski J."/>
            <person name="Ruckert C."/>
        </authorList>
    </citation>
    <scope>NUCLEOTIDE SEQUENCE</scope>
    <source>
        <strain evidence="2">CGMCC 1.15725</strain>
    </source>
</reference>
<evidence type="ECO:0000313" key="3">
    <source>
        <dbReference type="Proteomes" id="UP000646365"/>
    </source>
</evidence>